<sequence length="46" mass="5035">MKVGKLFIITTLTLSIFGLLTGIWTHTSPQPDTVHVIELADSEPGR</sequence>
<name>A0ABV8JDM8_9BACL</name>
<proteinExistence type="predicted"/>
<evidence type="ECO:0000313" key="1">
    <source>
        <dbReference type="EMBL" id="MFC4077042.1"/>
    </source>
</evidence>
<comment type="caution">
    <text evidence="1">The sequence shown here is derived from an EMBL/GenBank/DDBJ whole genome shotgun (WGS) entry which is preliminary data.</text>
</comment>
<dbReference type="EMBL" id="JBHSAP010000009">
    <property type="protein sequence ID" value="MFC4077042.1"/>
    <property type="molecule type" value="Genomic_DNA"/>
</dbReference>
<accession>A0ABV8JDM8</accession>
<dbReference type="Proteomes" id="UP001595843">
    <property type="component" value="Unassembled WGS sequence"/>
</dbReference>
<evidence type="ECO:0000313" key="2">
    <source>
        <dbReference type="Proteomes" id="UP001595843"/>
    </source>
</evidence>
<reference evidence="2" key="1">
    <citation type="journal article" date="2019" name="Int. J. Syst. Evol. Microbiol.">
        <title>The Global Catalogue of Microorganisms (GCM) 10K type strain sequencing project: providing services to taxonomists for standard genome sequencing and annotation.</title>
        <authorList>
            <consortium name="The Broad Institute Genomics Platform"/>
            <consortium name="The Broad Institute Genome Sequencing Center for Infectious Disease"/>
            <person name="Wu L."/>
            <person name="Ma J."/>
        </authorList>
    </citation>
    <scope>NUCLEOTIDE SEQUENCE [LARGE SCALE GENOMIC DNA]</scope>
    <source>
        <strain evidence="2">IBRC-M 10813</strain>
    </source>
</reference>
<organism evidence="1 2">
    <name type="scientific">Salinithrix halophila</name>
    <dbReference type="NCBI Taxonomy" id="1485204"/>
    <lineage>
        <taxon>Bacteria</taxon>
        <taxon>Bacillati</taxon>
        <taxon>Bacillota</taxon>
        <taxon>Bacilli</taxon>
        <taxon>Bacillales</taxon>
        <taxon>Thermoactinomycetaceae</taxon>
        <taxon>Salinithrix</taxon>
    </lineage>
</organism>
<protein>
    <recommendedName>
        <fullName evidence="3">Phr family secreted Rap phosphatase inhibitor</fullName>
    </recommendedName>
</protein>
<keyword evidence="2" id="KW-1185">Reference proteome</keyword>
<gene>
    <name evidence="1" type="ORF">ACFOUO_09470</name>
</gene>
<evidence type="ECO:0008006" key="3">
    <source>
        <dbReference type="Google" id="ProtNLM"/>
    </source>
</evidence>